<reference evidence="8" key="1">
    <citation type="submission" date="2021-11" db="EMBL/GenBank/DDBJ databases">
        <title>Draft genome sequence of Alcaligenes endophyticus type strain CCUG 75668T.</title>
        <authorList>
            <person name="Salva-Serra F."/>
            <person name="Duran R.E."/>
            <person name="Seeger M."/>
            <person name="Moore E.R.B."/>
            <person name="Jaen-Luchoro D."/>
        </authorList>
    </citation>
    <scope>NUCLEOTIDE SEQUENCE</scope>
    <source>
        <strain evidence="8">CCUG 75668</strain>
    </source>
</reference>
<dbReference type="InterPro" id="IPR045121">
    <property type="entry name" value="CoAse"/>
</dbReference>
<dbReference type="SUPFAM" id="SSF55811">
    <property type="entry name" value="Nudix"/>
    <property type="match status" value="1"/>
</dbReference>
<evidence type="ECO:0000256" key="3">
    <source>
        <dbReference type="ARBA" id="ARBA00022723"/>
    </source>
</evidence>
<accession>A0ABT8EI68</accession>
<dbReference type="RefSeq" id="WP_266125126.1">
    <property type="nucleotide sequence ID" value="NZ_JAJHNU010000001.1"/>
</dbReference>
<evidence type="ECO:0000256" key="5">
    <source>
        <dbReference type="ARBA" id="ARBA00022842"/>
    </source>
</evidence>
<keyword evidence="6" id="KW-0464">Manganese</keyword>
<dbReference type="EMBL" id="JAJHNU010000001">
    <property type="protein sequence ID" value="MDN4120963.1"/>
    <property type="molecule type" value="Genomic_DNA"/>
</dbReference>
<evidence type="ECO:0000256" key="4">
    <source>
        <dbReference type="ARBA" id="ARBA00022801"/>
    </source>
</evidence>
<dbReference type="Proteomes" id="UP001168613">
    <property type="component" value="Unassembled WGS sequence"/>
</dbReference>
<dbReference type="InterPro" id="IPR000086">
    <property type="entry name" value="NUDIX_hydrolase_dom"/>
</dbReference>
<keyword evidence="9" id="KW-1185">Reference proteome</keyword>
<proteinExistence type="predicted"/>
<gene>
    <name evidence="8" type="ORF">LMS43_06660</name>
</gene>
<dbReference type="PANTHER" id="PTHR12992:SF11">
    <property type="entry name" value="MITOCHONDRIAL COENZYME A DIPHOSPHATASE NUDT8"/>
    <property type="match status" value="1"/>
</dbReference>
<keyword evidence="4" id="KW-0378">Hydrolase</keyword>
<dbReference type="Pfam" id="PF00293">
    <property type="entry name" value="NUDIX"/>
    <property type="match status" value="1"/>
</dbReference>
<dbReference type="Gene3D" id="3.90.79.10">
    <property type="entry name" value="Nucleoside Triphosphate Pyrophosphohydrolase"/>
    <property type="match status" value="1"/>
</dbReference>
<comment type="cofactor">
    <cofactor evidence="2">
        <name>Mg(2+)</name>
        <dbReference type="ChEBI" id="CHEBI:18420"/>
    </cofactor>
</comment>
<comment type="caution">
    <text evidence="8">The sequence shown here is derived from an EMBL/GenBank/DDBJ whole genome shotgun (WGS) entry which is preliminary data.</text>
</comment>
<evidence type="ECO:0000256" key="1">
    <source>
        <dbReference type="ARBA" id="ARBA00001936"/>
    </source>
</evidence>
<evidence type="ECO:0000256" key="6">
    <source>
        <dbReference type="ARBA" id="ARBA00023211"/>
    </source>
</evidence>
<dbReference type="PANTHER" id="PTHR12992">
    <property type="entry name" value="NUDIX HYDROLASE"/>
    <property type="match status" value="1"/>
</dbReference>
<dbReference type="PROSITE" id="PS51462">
    <property type="entry name" value="NUDIX"/>
    <property type="match status" value="1"/>
</dbReference>
<keyword evidence="5" id="KW-0460">Magnesium</keyword>
<evidence type="ECO:0000313" key="9">
    <source>
        <dbReference type="Proteomes" id="UP001168613"/>
    </source>
</evidence>
<dbReference type="InterPro" id="IPR015797">
    <property type="entry name" value="NUDIX_hydrolase-like_dom_sf"/>
</dbReference>
<evidence type="ECO:0000256" key="2">
    <source>
        <dbReference type="ARBA" id="ARBA00001946"/>
    </source>
</evidence>
<protein>
    <submittedName>
        <fullName evidence="8">CoA pyrophosphatase</fullName>
    </submittedName>
</protein>
<sequence>MLDSTISNAFREVAALGFDPSQAPLLPVPYLPALPSQALEPDFVVQAFRQPISWQVDSLFKDSFYPHFLPKSKNVRAAVCIAITPSAQNPGVLFTRRALHLHNHAGQISFPGGRIEQSDLSIAAAAMREAQEEVGIAPEFMHYLGQHPIFVTTTQFAMCPVIMQLQNGFQLQADPGEVEEIFEVPLHVLMDPQKHQLHQFRASDGSRRVYFSIPWGPYFIWGATAVLVRNMYHYLAAAWRQLVQPDFVTQAECAEFTHFNADLFAHAR</sequence>
<comment type="cofactor">
    <cofactor evidence="1">
        <name>Mn(2+)</name>
        <dbReference type="ChEBI" id="CHEBI:29035"/>
    </cofactor>
</comment>
<organism evidence="8 9">
    <name type="scientific">Alcaligenes endophyticus</name>
    <dbReference type="NCBI Taxonomy" id="1929088"/>
    <lineage>
        <taxon>Bacteria</taxon>
        <taxon>Pseudomonadati</taxon>
        <taxon>Pseudomonadota</taxon>
        <taxon>Betaproteobacteria</taxon>
        <taxon>Burkholderiales</taxon>
        <taxon>Alcaligenaceae</taxon>
        <taxon>Alcaligenes</taxon>
    </lineage>
</organism>
<dbReference type="CDD" id="cd03426">
    <property type="entry name" value="NUDIX_CoAse_Nudt7"/>
    <property type="match status" value="1"/>
</dbReference>
<keyword evidence="3" id="KW-0479">Metal-binding</keyword>
<name>A0ABT8EI68_9BURK</name>
<evidence type="ECO:0000313" key="8">
    <source>
        <dbReference type="EMBL" id="MDN4120963.1"/>
    </source>
</evidence>
<evidence type="ECO:0000259" key="7">
    <source>
        <dbReference type="PROSITE" id="PS51462"/>
    </source>
</evidence>
<feature type="domain" description="Nudix hydrolase" evidence="7">
    <location>
        <begin position="73"/>
        <end position="210"/>
    </location>
</feature>